<dbReference type="InterPro" id="IPR016163">
    <property type="entry name" value="Ald_DH_C"/>
</dbReference>
<accession>A0A248LKD3</accession>
<dbReference type="InterPro" id="IPR016161">
    <property type="entry name" value="Ald_DH/histidinol_DH"/>
</dbReference>
<evidence type="ECO:0000313" key="6">
    <source>
        <dbReference type="EMBL" id="ASJ25112.1"/>
    </source>
</evidence>
<organism evidence="6 7">
    <name type="scientific">Laribacter hongkongensis</name>
    <dbReference type="NCBI Taxonomy" id="168471"/>
    <lineage>
        <taxon>Bacteria</taxon>
        <taxon>Pseudomonadati</taxon>
        <taxon>Pseudomonadota</taxon>
        <taxon>Betaproteobacteria</taxon>
        <taxon>Neisseriales</taxon>
        <taxon>Aquaspirillaceae</taxon>
        <taxon>Laribacter</taxon>
    </lineage>
</organism>
<dbReference type="PANTHER" id="PTHR11699">
    <property type="entry name" value="ALDEHYDE DEHYDROGENASE-RELATED"/>
    <property type="match status" value="1"/>
</dbReference>
<gene>
    <name evidence="6" type="ORF">LHGZ1_2281</name>
</gene>
<dbReference type="InterPro" id="IPR016162">
    <property type="entry name" value="Ald_DH_N"/>
</dbReference>
<evidence type="ECO:0000313" key="7">
    <source>
        <dbReference type="Proteomes" id="UP000197424"/>
    </source>
</evidence>
<dbReference type="CDD" id="cd07112">
    <property type="entry name" value="ALDH_GABALDH-PuuC"/>
    <property type="match status" value="1"/>
</dbReference>
<dbReference type="EMBL" id="CP022115">
    <property type="protein sequence ID" value="ASJ25112.1"/>
    <property type="molecule type" value="Genomic_DNA"/>
</dbReference>
<reference evidence="7" key="1">
    <citation type="submission" date="2017-06" db="EMBL/GenBank/DDBJ databases">
        <title>Whole genome sequence of Laribacter hongkongensis LHGZ1.</title>
        <authorList>
            <person name="Chen D."/>
            <person name="Wu H."/>
            <person name="Chen J."/>
        </authorList>
    </citation>
    <scope>NUCLEOTIDE SEQUENCE [LARGE SCALE GENOMIC DNA]</scope>
    <source>
        <strain evidence="7">LHGZ1</strain>
    </source>
</reference>
<feature type="domain" description="Aldehyde dehydrogenase" evidence="5">
    <location>
        <begin position="31"/>
        <end position="488"/>
    </location>
</feature>
<evidence type="ECO:0000256" key="4">
    <source>
        <dbReference type="RuleBase" id="RU003345"/>
    </source>
</evidence>
<name>A0A248LKD3_9NEIS</name>
<evidence type="ECO:0000259" key="5">
    <source>
        <dbReference type="Pfam" id="PF00171"/>
    </source>
</evidence>
<protein>
    <submittedName>
        <fullName evidence="6">Putative aldehyde dehydrogenase</fullName>
    </submittedName>
</protein>
<dbReference type="InterPro" id="IPR016160">
    <property type="entry name" value="Ald_DH_CS_CYS"/>
</dbReference>
<comment type="similarity">
    <text evidence="1 4">Belongs to the aldehyde dehydrogenase family.</text>
</comment>
<evidence type="ECO:0000256" key="3">
    <source>
        <dbReference type="PROSITE-ProRule" id="PRU10007"/>
    </source>
</evidence>
<dbReference type="Proteomes" id="UP000197424">
    <property type="component" value="Chromosome"/>
</dbReference>
<keyword evidence="2 4" id="KW-0560">Oxidoreductase</keyword>
<dbReference type="RefSeq" id="WP_088861125.1">
    <property type="nucleotide sequence ID" value="NZ_CP022115.1"/>
</dbReference>
<feature type="active site" evidence="3">
    <location>
        <position position="264"/>
    </location>
</feature>
<dbReference type="Gene3D" id="3.40.309.10">
    <property type="entry name" value="Aldehyde Dehydrogenase, Chain A, domain 2"/>
    <property type="match status" value="1"/>
</dbReference>
<dbReference type="PROSITE" id="PS00687">
    <property type="entry name" value="ALDEHYDE_DEHYDR_GLU"/>
    <property type="match status" value="1"/>
</dbReference>
<dbReference type="AlphaFoldDB" id="A0A248LKD3"/>
<dbReference type="Gene3D" id="3.40.605.10">
    <property type="entry name" value="Aldehyde Dehydrogenase, Chain A, domain 1"/>
    <property type="match status" value="1"/>
</dbReference>
<dbReference type="PROSITE" id="PS00070">
    <property type="entry name" value="ALDEHYDE_DEHYDR_CYS"/>
    <property type="match status" value="1"/>
</dbReference>
<dbReference type="FunFam" id="3.40.309.10:FF:000012">
    <property type="entry name" value="Betaine aldehyde dehydrogenase"/>
    <property type="match status" value="1"/>
</dbReference>
<sequence length="493" mass="52472">MTTPTDWHARAARLQPETRAFVAGRYCHARDGRTFDCLSPVDGRQLGKVTWCGAADVDAAVQAARQAFGRGDWAGLPPRERKARLLRLASLIEQHAEELALLETLDMGKPVSDALAVDMAGSAYTFAWYAEAVDKWSGEVAPLDPSLLGLVTREPVGVVAAIVPWNFPLLMASWKIAPALAAGNSVILKPSEKSPLTAIRLAALAAEAGLPDGVLQVLPGAGDTGRLLAGHMDVDCVAFTGSTAVGRQIAGCAAASNLKRTWLELGGKSPQLILADCPDLEQAARAVAGGIFFNQGEMCSAGSRVLVHNSLKDALIDAVRTAAGRWLPGDPLDPATRMGAIVDEQQFRKVQDYLDSGRREASLLFGGDVASPVPGGWYVNPTAFLATPGCRIEREEIFGPVLTLIGFDDLDDAIRIANDSIYGLAAAVWTSSLSSAHRVSRALRAGTVWVNCYDEGGDMNLPFGGFRQSGNGRDKSLHALDKYTELKTTLIKS</sequence>
<dbReference type="SUPFAM" id="SSF53720">
    <property type="entry name" value="ALDH-like"/>
    <property type="match status" value="1"/>
</dbReference>
<dbReference type="InterPro" id="IPR015590">
    <property type="entry name" value="Aldehyde_DH_dom"/>
</dbReference>
<dbReference type="Pfam" id="PF00171">
    <property type="entry name" value="Aldedh"/>
    <property type="match status" value="1"/>
</dbReference>
<dbReference type="OrthoDB" id="6187633at2"/>
<evidence type="ECO:0000256" key="2">
    <source>
        <dbReference type="ARBA" id="ARBA00023002"/>
    </source>
</evidence>
<proteinExistence type="inferred from homology"/>
<dbReference type="GO" id="GO:0004030">
    <property type="term" value="F:aldehyde dehydrogenase [NAD(P)+] activity"/>
    <property type="evidence" value="ECO:0007669"/>
    <property type="project" value="UniProtKB-ARBA"/>
</dbReference>
<evidence type="ECO:0000256" key="1">
    <source>
        <dbReference type="ARBA" id="ARBA00009986"/>
    </source>
</evidence>
<dbReference type="InterPro" id="IPR029510">
    <property type="entry name" value="Ald_DH_CS_GLU"/>
</dbReference>
<dbReference type="FunFam" id="3.40.605.10:FF:000001">
    <property type="entry name" value="Aldehyde dehydrogenase 1"/>
    <property type="match status" value="1"/>
</dbReference>